<proteinExistence type="predicted"/>
<protein>
    <submittedName>
        <fullName evidence="2">Uncharacterized protein</fullName>
    </submittedName>
</protein>
<dbReference type="AlphaFoldDB" id="A0A2J6QM89"/>
<keyword evidence="3" id="KW-1185">Reference proteome</keyword>
<dbReference type="OrthoDB" id="2251794at2759"/>
<keyword evidence="1" id="KW-0732">Signal</keyword>
<gene>
    <name evidence="2" type="ORF">NA56DRAFT_641071</name>
</gene>
<evidence type="ECO:0000313" key="3">
    <source>
        <dbReference type="Proteomes" id="UP000235672"/>
    </source>
</evidence>
<reference evidence="2 3" key="1">
    <citation type="submission" date="2016-05" db="EMBL/GenBank/DDBJ databases">
        <title>A degradative enzymes factory behind the ericoid mycorrhizal symbiosis.</title>
        <authorList>
            <consortium name="DOE Joint Genome Institute"/>
            <person name="Martino E."/>
            <person name="Morin E."/>
            <person name="Grelet G."/>
            <person name="Kuo A."/>
            <person name="Kohler A."/>
            <person name="Daghino S."/>
            <person name="Barry K."/>
            <person name="Choi C."/>
            <person name="Cichocki N."/>
            <person name="Clum A."/>
            <person name="Copeland A."/>
            <person name="Hainaut M."/>
            <person name="Haridas S."/>
            <person name="Labutti K."/>
            <person name="Lindquist E."/>
            <person name="Lipzen A."/>
            <person name="Khouja H.-R."/>
            <person name="Murat C."/>
            <person name="Ohm R."/>
            <person name="Olson A."/>
            <person name="Spatafora J."/>
            <person name="Veneault-Fourrey C."/>
            <person name="Henrissat B."/>
            <person name="Grigoriev I."/>
            <person name="Martin F."/>
            <person name="Perotto S."/>
        </authorList>
    </citation>
    <scope>NUCLEOTIDE SEQUENCE [LARGE SCALE GENOMIC DNA]</scope>
    <source>
        <strain evidence="2 3">UAMH 7357</strain>
    </source>
</reference>
<feature type="signal peptide" evidence="1">
    <location>
        <begin position="1"/>
        <end position="15"/>
    </location>
</feature>
<sequence length="118" mass="12514">MHFLPLLALLPTIHAALNGHCTDNSNPPLGPGSWPADGICIHTSTCTAAGGVYATGWCPDDPEDIKCCYVNTCDKSHGEGYSYCEWTDHRCPTAGPTGYFLTGLCPGGDNYKCCVFGP</sequence>
<evidence type="ECO:0000256" key="1">
    <source>
        <dbReference type="SAM" id="SignalP"/>
    </source>
</evidence>
<evidence type="ECO:0000313" key="2">
    <source>
        <dbReference type="EMBL" id="PMD27370.1"/>
    </source>
</evidence>
<accession>A0A2J6QM89</accession>
<dbReference type="STRING" id="1745343.A0A2J6QM89"/>
<dbReference type="Proteomes" id="UP000235672">
    <property type="component" value="Unassembled WGS sequence"/>
</dbReference>
<dbReference type="EMBL" id="KZ613466">
    <property type="protein sequence ID" value="PMD27370.1"/>
    <property type="molecule type" value="Genomic_DNA"/>
</dbReference>
<feature type="chain" id="PRO_5014322042" evidence="1">
    <location>
        <begin position="16"/>
        <end position="118"/>
    </location>
</feature>
<organism evidence="2 3">
    <name type="scientific">Hyaloscypha hepaticicola</name>
    <dbReference type="NCBI Taxonomy" id="2082293"/>
    <lineage>
        <taxon>Eukaryota</taxon>
        <taxon>Fungi</taxon>
        <taxon>Dikarya</taxon>
        <taxon>Ascomycota</taxon>
        <taxon>Pezizomycotina</taxon>
        <taxon>Leotiomycetes</taxon>
        <taxon>Helotiales</taxon>
        <taxon>Hyaloscyphaceae</taxon>
        <taxon>Hyaloscypha</taxon>
    </lineage>
</organism>
<name>A0A2J6QM89_9HELO</name>